<gene>
    <name evidence="2" type="ORF">DFP94_106180</name>
</gene>
<feature type="domain" description="SLH" evidence="1">
    <location>
        <begin position="179"/>
        <end position="242"/>
    </location>
</feature>
<evidence type="ECO:0000313" key="3">
    <source>
        <dbReference type="Proteomes" id="UP000253090"/>
    </source>
</evidence>
<dbReference type="InterPro" id="IPR001119">
    <property type="entry name" value="SLH_dom"/>
</dbReference>
<keyword evidence="3" id="KW-1185">Reference proteome</keyword>
<organism evidence="2 3">
    <name type="scientific">Fontibacillus phaseoli</name>
    <dbReference type="NCBI Taxonomy" id="1416533"/>
    <lineage>
        <taxon>Bacteria</taxon>
        <taxon>Bacillati</taxon>
        <taxon>Bacillota</taxon>
        <taxon>Bacilli</taxon>
        <taxon>Bacillales</taxon>
        <taxon>Paenibacillaceae</taxon>
        <taxon>Fontibacillus</taxon>
    </lineage>
</organism>
<dbReference type="Gene3D" id="3.90.1720.10">
    <property type="entry name" value="endopeptidase domain like (from Nostoc punctiforme)"/>
    <property type="match status" value="1"/>
</dbReference>
<dbReference type="SUPFAM" id="SSF54001">
    <property type="entry name" value="Cysteine proteinases"/>
    <property type="match status" value="1"/>
</dbReference>
<accession>A0A369BDI2</accession>
<sequence length="264" mass="30082">MRMLTGEPKIYLLLTDTGTMLNRVIKSYTGQPYNHASIAFDAELNEVYSFGRKTANNPFIGGFVGEDIHSALFRQAECAVYSLNVTPDEYQKMYRYIQEFAMRKERYRYNFIGLFGVMVQKPIQRKHAFFCSEFVASVLRKGKVLYYDKDPSLLEPSELPHSANFQLVFEGRVQDYYQTSAIPDRVHRSLPGRRTVKAAHLAGYIEGCEDGRFRGDQYLSRAERIKIANRLFSREPLSGTWGPGWGDVPAAHGAYAEITTSGNN</sequence>
<dbReference type="PROSITE" id="PS51272">
    <property type="entry name" value="SLH"/>
    <property type="match status" value="1"/>
</dbReference>
<evidence type="ECO:0000259" key="1">
    <source>
        <dbReference type="PROSITE" id="PS51272"/>
    </source>
</evidence>
<reference evidence="2 3" key="1">
    <citation type="submission" date="2018-07" db="EMBL/GenBank/DDBJ databases">
        <title>Genomic Encyclopedia of Type Strains, Phase III (KMG-III): the genomes of soil and plant-associated and newly described type strains.</title>
        <authorList>
            <person name="Whitman W."/>
        </authorList>
    </citation>
    <scope>NUCLEOTIDE SEQUENCE [LARGE SCALE GENOMIC DNA]</scope>
    <source>
        <strain evidence="2 3">CECT 8333</strain>
    </source>
</reference>
<name>A0A369BDI2_9BACL</name>
<dbReference type="AlphaFoldDB" id="A0A369BDI2"/>
<dbReference type="RefSeq" id="WP_181873177.1">
    <property type="nucleotide sequence ID" value="NZ_QPJW01000006.1"/>
</dbReference>
<evidence type="ECO:0000313" key="2">
    <source>
        <dbReference type="EMBL" id="RCX18646.1"/>
    </source>
</evidence>
<dbReference type="Proteomes" id="UP000253090">
    <property type="component" value="Unassembled WGS sequence"/>
</dbReference>
<proteinExistence type="predicted"/>
<protein>
    <recommendedName>
        <fullName evidence="1">SLH domain-containing protein</fullName>
    </recommendedName>
</protein>
<dbReference type="InterPro" id="IPR038765">
    <property type="entry name" value="Papain-like_cys_pep_sf"/>
</dbReference>
<comment type="caution">
    <text evidence="2">The sequence shown here is derived from an EMBL/GenBank/DDBJ whole genome shotgun (WGS) entry which is preliminary data.</text>
</comment>
<dbReference type="EMBL" id="QPJW01000006">
    <property type="protein sequence ID" value="RCX18646.1"/>
    <property type="molecule type" value="Genomic_DNA"/>
</dbReference>